<feature type="region of interest" description="Disordered" evidence="6">
    <location>
        <begin position="256"/>
        <end position="306"/>
    </location>
</feature>
<dbReference type="GO" id="GO:0019354">
    <property type="term" value="P:siroheme biosynthetic process"/>
    <property type="evidence" value="ECO:0007669"/>
    <property type="project" value="InterPro"/>
</dbReference>
<comment type="similarity">
    <text evidence="5">In the N-terminal section; belongs to the precorrin methyltransferase family.</text>
</comment>
<dbReference type="SUPFAM" id="SSF75615">
    <property type="entry name" value="Siroheme synthase middle domains-like"/>
    <property type="match status" value="1"/>
</dbReference>
<dbReference type="InterPro" id="IPR014776">
    <property type="entry name" value="4pyrrole_Mease_sub2"/>
</dbReference>
<comment type="caution">
    <text evidence="8">The sequence shown here is derived from an EMBL/GenBank/DDBJ whole genome shotgun (WGS) entry which is preliminary data.</text>
</comment>
<evidence type="ECO:0000313" key="9">
    <source>
        <dbReference type="Proteomes" id="UP001342314"/>
    </source>
</evidence>
<keyword evidence="4" id="KW-0949">S-adenosyl-L-methionine</keyword>
<name>A0AAV5GXR8_9BASI</name>
<dbReference type="Proteomes" id="UP001342314">
    <property type="component" value="Unassembled WGS sequence"/>
</dbReference>
<reference evidence="8 9" key="1">
    <citation type="submission" date="2021-12" db="EMBL/GenBank/DDBJ databases">
        <title>High titer production of polyol ester of fatty acids by Rhodotorula paludigena BS15 towards product separation-free biomass refinery.</title>
        <authorList>
            <person name="Mano J."/>
            <person name="Ono H."/>
            <person name="Tanaka T."/>
            <person name="Naito K."/>
            <person name="Sushida H."/>
            <person name="Ike M."/>
            <person name="Tokuyasu K."/>
            <person name="Kitaoka M."/>
        </authorList>
    </citation>
    <scope>NUCLEOTIDE SEQUENCE [LARGE SCALE GENOMIC DNA]</scope>
    <source>
        <strain evidence="8 9">BS15</strain>
    </source>
</reference>
<evidence type="ECO:0000256" key="3">
    <source>
        <dbReference type="ARBA" id="ARBA00022679"/>
    </source>
</evidence>
<feature type="compositionally biased region" description="Basic and acidic residues" evidence="6">
    <location>
        <begin position="256"/>
        <end position="267"/>
    </location>
</feature>
<feature type="compositionally biased region" description="Polar residues" evidence="6">
    <location>
        <begin position="297"/>
        <end position="306"/>
    </location>
</feature>
<dbReference type="GO" id="GO:0004851">
    <property type="term" value="F:uroporphyrin-III C-methyltransferase activity"/>
    <property type="evidence" value="ECO:0007669"/>
    <property type="project" value="TreeGrafter"/>
</dbReference>
<accession>A0AAV5GXR8</accession>
<dbReference type="InterPro" id="IPR035996">
    <property type="entry name" value="4pyrrol_Methylase_sf"/>
</dbReference>
<evidence type="ECO:0000313" key="8">
    <source>
        <dbReference type="EMBL" id="GJN94307.1"/>
    </source>
</evidence>
<dbReference type="CDD" id="cd11642">
    <property type="entry name" value="SUMT"/>
    <property type="match status" value="1"/>
</dbReference>
<evidence type="ECO:0000256" key="6">
    <source>
        <dbReference type="SAM" id="MobiDB-lite"/>
    </source>
</evidence>
<dbReference type="InterPro" id="IPR050161">
    <property type="entry name" value="Siro_Cobalamin_biosynth"/>
</dbReference>
<dbReference type="GO" id="GO:0032259">
    <property type="term" value="P:methylation"/>
    <property type="evidence" value="ECO:0007669"/>
    <property type="project" value="UniProtKB-KW"/>
</dbReference>
<keyword evidence="1" id="KW-0488">Methylation</keyword>
<dbReference type="PANTHER" id="PTHR45790:SF6">
    <property type="entry name" value="UROPORPHYRINOGEN-III C-METHYLTRANSFERASE"/>
    <property type="match status" value="1"/>
</dbReference>
<keyword evidence="3" id="KW-0808">Transferase</keyword>
<keyword evidence="2" id="KW-0489">Methyltransferase</keyword>
<dbReference type="SUPFAM" id="SSF53790">
    <property type="entry name" value="Tetrapyrrole methylase"/>
    <property type="match status" value="1"/>
</dbReference>
<dbReference type="InterPro" id="IPR006366">
    <property type="entry name" value="CobA/CysG_C"/>
</dbReference>
<dbReference type="Gene3D" id="3.30.950.10">
    <property type="entry name" value="Methyltransferase, Cobalt-precorrin-4 Transmethylase, Domain 2"/>
    <property type="match status" value="1"/>
</dbReference>
<dbReference type="EMBL" id="BQKY01000017">
    <property type="protein sequence ID" value="GJN94307.1"/>
    <property type="molecule type" value="Genomic_DNA"/>
</dbReference>
<gene>
    <name evidence="8" type="ORF">Rhopal_007381-T1</name>
</gene>
<dbReference type="Pfam" id="PF00590">
    <property type="entry name" value="TP_methylase"/>
    <property type="match status" value="1"/>
</dbReference>
<evidence type="ECO:0000256" key="4">
    <source>
        <dbReference type="ARBA" id="ARBA00022691"/>
    </source>
</evidence>
<dbReference type="InterPro" id="IPR000878">
    <property type="entry name" value="4pyrrol_Mease"/>
</dbReference>
<dbReference type="AlphaFoldDB" id="A0AAV5GXR8"/>
<evidence type="ECO:0000256" key="1">
    <source>
        <dbReference type="ARBA" id="ARBA00022481"/>
    </source>
</evidence>
<proteinExistence type="inferred from homology"/>
<evidence type="ECO:0000256" key="5">
    <source>
        <dbReference type="ARBA" id="ARBA00035662"/>
    </source>
</evidence>
<dbReference type="Gene3D" id="3.40.1010.10">
    <property type="entry name" value="Cobalt-precorrin-4 Transmethylase, Domain 1"/>
    <property type="match status" value="1"/>
</dbReference>
<dbReference type="PANTHER" id="PTHR45790">
    <property type="entry name" value="SIROHEME SYNTHASE-RELATED"/>
    <property type="match status" value="1"/>
</dbReference>
<dbReference type="InterPro" id="IPR014777">
    <property type="entry name" value="4pyrrole_Mease_sub1"/>
</dbReference>
<evidence type="ECO:0000259" key="7">
    <source>
        <dbReference type="Pfam" id="PF00590"/>
    </source>
</evidence>
<feature type="region of interest" description="Disordered" evidence="6">
    <location>
        <begin position="189"/>
        <end position="211"/>
    </location>
</feature>
<feature type="compositionally biased region" description="Low complexity" evidence="6">
    <location>
        <begin position="189"/>
        <end position="203"/>
    </location>
</feature>
<keyword evidence="9" id="KW-1185">Reference proteome</keyword>
<organism evidence="8 9">
    <name type="scientific">Rhodotorula paludigena</name>
    <dbReference type="NCBI Taxonomy" id="86838"/>
    <lineage>
        <taxon>Eukaryota</taxon>
        <taxon>Fungi</taxon>
        <taxon>Dikarya</taxon>
        <taxon>Basidiomycota</taxon>
        <taxon>Pucciniomycotina</taxon>
        <taxon>Microbotryomycetes</taxon>
        <taxon>Sporidiobolales</taxon>
        <taxon>Sporidiobolaceae</taxon>
        <taxon>Rhodotorula</taxon>
    </lineage>
</organism>
<feature type="domain" description="Tetrapyrrole methylase" evidence="7">
    <location>
        <begin position="382"/>
        <end position="604"/>
    </location>
</feature>
<sequence length="694" mass="74054">MPTYPAPQPGASLLLAFTPAARSPSASSSSASRPQSLLLLGPTRLSALRAFAALEAGYRVVVGAAAPPSPDNLHEWDAELAHRFAQKQVETIPWALDANADDAAWREWFAAAEEAGQLDGVRMIVLSDTIVSPSSAGASSSFSRPRRTLASARAFRAEAERRRFFVNVADCPELSDFGWMISHRFDLVPPSSSSTTATPAGDATPRKSPLQLALTTNSSACRLATRLRREIVAALPKSAGAAVEAVGRLRDELRAQADEGASEKSVGEDDSEETQGVGLNRPVEQLTRAKSQALDEPSSSTWTASSAQLTRMRYVSQLSEYWPLDRLANVTLDSLSAPSTPTGQRSPRIKPAYHDLEPAIPADDFALSSVPSARNSGKKGRILLLGTGPGNPLLLTRVAHLLLTTEDPTSPFFVDLFLSDKLVPPQILALIPAARRAGVVIARKYPGNAEAAQEELMTLAIDAAQREGKTVLRLKQGDPFLYGRGGEEVLRFRAVAGIESVVVPGLSSSLAGPTLAGIPVTQRGVAESVVVCTGVGRGGRDVPLAPYERAKTLCVLMGVARLSSLVAALMRHPTNAYPPYLPIALVERASSPDQRVVASTIDRLAEVLEALPPHRPPGMIVVGWAVMCLDGEGDMGILDDADDEGREARDRARVEKWVGEIGYKVREGLSEGWMSLVEGLEKEGEQVTVTEGDA</sequence>
<protein>
    <recommendedName>
        <fullName evidence="7">Tetrapyrrole methylase domain-containing protein</fullName>
    </recommendedName>
</protein>
<evidence type="ECO:0000256" key="2">
    <source>
        <dbReference type="ARBA" id="ARBA00022603"/>
    </source>
</evidence>